<accession>A0A0F4ZIU5</accession>
<proteinExistence type="predicted"/>
<dbReference type="InterPro" id="IPR051288">
    <property type="entry name" value="Serum_paraoxonase/arylesterase"/>
</dbReference>
<dbReference type="SUPFAM" id="SSF63829">
    <property type="entry name" value="Calcium-dependent phosphotriesterase"/>
    <property type="match status" value="1"/>
</dbReference>
<organism evidence="1 2">
    <name type="scientific">Thielaviopsis punctulata</name>
    <dbReference type="NCBI Taxonomy" id="72032"/>
    <lineage>
        <taxon>Eukaryota</taxon>
        <taxon>Fungi</taxon>
        <taxon>Dikarya</taxon>
        <taxon>Ascomycota</taxon>
        <taxon>Pezizomycotina</taxon>
        <taxon>Sordariomycetes</taxon>
        <taxon>Hypocreomycetidae</taxon>
        <taxon>Microascales</taxon>
        <taxon>Ceratocystidaceae</taxon>
        <taxon>Thielaviopsis</taxon>
    </lineage>
</organism>
<dbReference type="Proteomes" id="UP000033483">
    <property type="component" value="Unassembled WGS sequence"/>
</dbReference>
<protein>
    <recommendedName>
        <fullName evidence="3">Serum paraoxonase/arylesterase family protein</fullName>
    </recommendedName>
</protein>
<evidence type="ECO:0000313" key="1">
    <source>
        <dbReference type="EMBL" id="KKA29783.1"/>
    </source>
</evidence>
<dbReference type="EMBL" id="LAEV01000694">
    <property type="protein sequence ID" value="KKA29783.1"/>
    <property type="molecule type" value="Genomic_DNA"/>
</dbReference>
<evidence type="ECO:0008006" key="3">
    <source>
        <dbReference type="Google" id="ProtNLM"/>
    </source>
</evidence>
<dbReference type="PANTHER" id="PTHR11799">
    <property type="entry name" value="PARAOXONASE"/>
    <property type="match status" value="1"/>
</dbReference>
<name>A0A0F4ZIU5_9PEZI</name>
<dbReference type="InterPro" id="IPR011042">
    <property type="entry name" value="6-blade_b-propeller_TolB-like"/>
</dbReference>
<gene>
    <name evidence="1" type="ORF">TD95_005189</name>
</gene>
<evidence type="ECO:0000313" key="2">
    <source>
        <dbReference type="Proteomes" id="UP000033483"/>
    </source>
</evidence>
<dbReference type="PANTHER" id="PTHR11799:SF12">
    <property type="entry name" value="PARAOXONASE-RELATED"/>
    <property type="match status" value="1"/>
</dbReference>
<sequence length="433" mass="48294">MALLKKPYLAIVWALIALILGIKVKPTVDRVLEVLGIGRLITPTVVSPAGDLKYIPDTIQCEDLHLYEKTGMIFTACQDGREGRLSWFPPIDNFDDPFLAQESQGSIHIIDPKTFTSTRLEMENFNGPFITHGIDVIEDPKNPHAVYIFAVNHKPNLEFLDALYSSKSTVDVDKARSSIELFHHVLNTKTVRHLRTIHHPLITTPNDIFARSPTSFFVTNDHLYREGHLYRFYEQINPNSRGTNIIHVMLTSDDITAGVEATIALDRMHNLNGLGHGRTEDEILIGHCTGGETHIAQISANNQIRVLESVRVPMVMDNPTFFRDPYGSRSGILMPGLARGIELAGSQRNPDHKLASLVYFAMPSSNSSLVADGKKSKWEVKKLFEDDGERLSTVSGAVMVPIEPTKKEGEKRKAWLFASGFLSHAVVAVKIEI</sequence>
<keyword evidence="2" id="KW-1185">Reference proteome</keyword>
<comment type="caution">
    <text evidence="1">The sequence shown here is derived from an EMBL/GenBank/DDBJ whole genome shotgun (WGS) entry which is preliminary data.</text>
</comment>
<dbReference type="Gene3D" id="2.120.10.30">
    <property type="entry name" value="TolB, C-terminal domain"/>
    <property type="match status" value="1"/>
</dbReference>
<dbReference type="AlphaFoldDB" id="A0A0F4ZIU5"/>
<dbReference type="OrthoDB" id="5307922at2759"/>
<reference evidence="1 2" key="1">
    <citation type="submission" date="2015-03" db="EMBL/GenBank/DDBJ databases">
        <authorList>
            <person name="Radwan O."/>
            <person name="Al-Naeli F.A."/>
            <person name="Rendon G.A."/>
            <person name="Fields C."/>
        </authorList>
    </citation>
    <scope>NUCLEOTIDE SEQUENCE [LARGE SCALE GENOMIC DNA]</scope>
    <source>
        <strain evidence="1">CR-DP1</strain>
    </source>
</reference>